<dbReference type="Proteomes" id="UP000054279">
    <property type="component" value="Unassembled WGS sequence"/>
</dbReference>
<gene>
    <name evidence="1" type="ORF">M422DRAFT_274945</name>
</gene>
<feature type="non-terminal residue" evidence="1">
    <location>
        <position position="389"/>
    </location>
</feature>
<dbReference type="EMBL" id="KN837504">
    <property type="protein sequence ID" value="KIJ24304.1"/>
    <property type="molecule type" value="Genomic_DNA"/>
</dbReference>
<dbReference type="OrthoDB" id="2012278at2759"/>
<reference evidence="1 2" key="1">
    <citation type="submission" date="2014-06" db="EMBL/GenBank/DDBJ databases">
        <title>Evolutionary Origins and Diversification of the Mycorrhizal Mutualists.</title>
        <authorList>
            <consortium name="DOE Joint Genome Institute"/>
            <consortium name="Mycorrhizal Genomics Consortium"/>
            <person name="Kohler A."/>
            <person name="Kuo A."/>
            <person name="Nagy L.G."/>
            <person name="Floudas D."/>
            <person name="Copeland A."/>
            <person name="Barry K.W."/>
            <person name="Cichocki N."/>
            <person name="Veneault-Fourrey C."/>
            <person name="LaButti K."/>
            <person name="Lindquist E.A."/>
            <person name="Lipzen A."/>
            <person name="Lundell T."/>
            <person name="Morin E."/>
            <person name="Murat C."/>
            <person name="Riley R."/>
            <person name="Ohm R."/>
            <person name="Sun H."/>
            <person name="Tunlid A."/>
            <person name="Henrissat B."/>
            <person name="Grigoriev I.V."/>
            <person name="Hibbett D.S."/>
            <person name="Martin F."/>
        </authorList>
    </citation>
    <scope>NUCLEOTIDE SEQUENCE [LARGE SCALE GENOMIC DNA]</scope>
    <source>
        <strain evidence="1 2">SS14</strain>
    </source>
</reference>
<dbReference type="InterPro" id="IPR039868">
    <property type="entry name" value="ARMD3-like"/>
</dbReference>
<name>A0A0C9TQX0_SPHS4</name>
<evidence type="ECO:0000313" key="1">
    <source>
        <dbReference type="EMBL" id="KIJ24304.1"/>
    </source>
</evidence>
<proteinExistence type="predicted"/>
<keyword evidence="2" id="KW-1185">Reference proteome</keyword>
<dbReference type="PANTHER" id="PTHR13608">
    <property type="entry name" value="ARMADILLO-LIKE HELICAL DOMAIN-CONTAINING PROTEIN 3"/>
    <property type="match status" value="1"/>
</dbReference>
<dbReference type="PANTHER" id="PTHR13608:SF3">
    <property type="entry name" value="ARMADILLO-LIKE HELICAL DOMAIN-CONTAINING PROTEIN 3"/>
    <property type="match status" value="1"/>
</dbReference>
<organism evidence="1 2">
    <name type="scientific">Sphaerobolus stellatus (strain SS14)</name>
    <dbReference type="NCBI Taxonomy" id="990650"/>
    <lineage>
        <taxon>Eukaryota</taxon>
        <taxon>Fungi</taxon>
        <taxon>Dikarya</taxon>
        <taxon>Basidiomycota</taxon>
        <taxon>Agaricomycotina</taxon>
        <taxon>Agaricomycetes</taxon>
        <taxon>Phallomycetidae</taxon>
        <taxon>Geastrales</taxon>
        <taxon>Sphaerobolaceae</taxon>
        <taxon>Sphaerobolus</taxon>
    </lineage>
</organism>
<dbReference type="GO" id="GO:0005829">
    <property type="term" value="C:cytosol"/>
    <property type="evidence" value="ECO:0007669"/>
    <property type="project" value="TreeGrafter"/>
</dbReference>
<dbReference type="HOGENOM" id="CLU_710908_0_0_1"/>
<sequence length="389" mass="43587">MPTVINWAPYTIRVNYTENMSMNRALRPKFVTAYENLLQLSALQLKATDQDQVWIELFSLNVEKAWLSERLHQLSQEDCLGQYKSFLNLICRRSLQHFSQEAHDSPVKANALDTLIVFVRCLLAKQMSGWEIMDVFAGGVVESDTLFGKLTKALEDTMGDEEAPVELRHRALQLGLVFMCGVNQLSPGAYFLRRDLYPALSSMILSPKTGQFAFEATLLLAILANFHRSDAAKTNPYLNRLKQSTDAELMKKFTWIIAYAVQRAAMTYQEILDDSPPTLTTSFASFVTSLRPDRALSATPLDPPRELFKNQPIEAAAVLLPLYDLLRHNTTFKLVFVRLIESPPDTAGPTPLPVALLSLSSYFLTHACSTGSSRTLAYARLDLGILSSI</sequence>
<dbReference type="AlphaFoldDB" id="A0A0C9TQX0"/>
<accession>A0A0C9TQX0</accession>
<evidence type="ECO:0000313" key="2">
    <source>
        <dbReference type="Proteomes" id="UP000054279"/>
    </source>
</evidence>
<protein>
    <submittedName>
        <fullName evidence="1">Uncharacterized protein</fullName>
    </submittedName>
</protein>